<gene>
    <name evidence="3" type="ORF">PCOR1329_LOCUS4713</name>
</gene>
<evidence type="ECO:0000256" key="1">
    <source>
        <dbReference type="SAM" id="Coils"/>
    </source>
</evidence>
<feature type="compositionally biased region" description="Basic and acidic residues" evidence="2">
    <location>
        <begin position="599"/>
        <end position="618"/>
    </location>
</feature>
<accession>A0ABN9PR78</accession>
<evidence type="ECO:0000256" key="2">
    <source>
        <dbReference type="SAM" id="MobiDB-lite"/>
    </source>
</evidence>
<organism evidence="3 4">
    <name type="scientific">Prorocentrum cordatum</name>
    <dbReference type="NCBI Taxonomy" id="2364126"/>
    <lineage>
        <taxon>Eukaryota</taxon>
        <taxon>Sar</taxon>
        <taxon>Alveolata</taxon>
        <taxon>Dinophyceae</taxon>
        <taxon>Prorocentrales</taxon>
        <taxon>Prorocentraceae</taxon>
        <taxon>Prorocentrum</taxon>
    </lineage>
</organism>
<feature type="compositionally biased region" description="Basic residues" evidence="2">
    <location>
        <begin position="249"/>
        <end position="261"/>
    </location>
</feature>
<protein>
    <submittedName>
        <fullName evidence="3">Uncharacterized protein</fullName>
    </submittedName>
</protein>
<feature type="region of interest" description="Disordered" evidence="2">
    <location>
        <begin position="599"/>
        <end position="629"/>
    </location>
</feature>
<proteinExistence type="predicted"/>
<dbReference type="Proteomes" id="UP001189429">
    <property type="component" value="Unassembled WGS sequence"/>
</dbReference>
<evidence type="ECO:0000313" key="4">
    <source>
        <dbReference type="Proteomes" id="UP001189429"/>
    </source>
</evidence>
<name>A0ABN9PR78_9DINO</name>
<feature type="coiled-coil region" evidence="1">
    <location>
        <begin position="477"/>
        <end position="529"/>
    </location>
</feature>
<feature type="region of interest" description="Disordered" evidence="2">
    <location>
        <begin position="228"/>
        <end position="261"/>
    </location>
</feature>
<evidence type="ECO:0000313" key="3">
    <source>
        <dbReference type="EMBL" id="CAK0794858.1"/>
    </source>
</evidence>
<sequence>MAFGDQVGQEVDQSAGVKLPGYVGTTVRSLTDEFAVETVVEQVSIMLQVEGTSSLAQQIVPKGEFVGQALVEKALLGEPVFPDLVVIGECGGIDGEGLQEFENAAKAPTEAVADAEAQQKMEAARKRSWLATGEANHAAYVRAAAAEEAPLTEVDEFLGDTDEAPAELLQGAAVRGLEYEGLGISGAERELWDQWRGRRWGSGEWPTVDEWSGMRACAMVFATRQQQNEATAAAELPKGGTTESTTAPPRKKKKKKKKRQPKRLAEVEGVFSLEVGELVVLTNLTRLVENDGLWDEFPLTSGVAVNYGNVAALGVYLGDVGCYCRRIGSDGDSEKELQGVTLGRRGRRSWFGCEERRQRYTKCHALVEKLSELDGMQIKQGCAFWRRPRQAVHDAVVRGPGAGTPLGRRIVGALASARGREELQETHDRSVKHIWGWFEGDQKPLSEDSPLSLWRLDAQVRRLQTGMDEALSELGGLRRLDVEVRRQAESQAELEKKQETVVDTVSSLRNRAEKTLRECKQDNARVANMTAASTANLIKDTRERFSEEVAGAVRIMEDLSGGAEGLLRDVQSLSRELDTTNRRLDQEVQEIRTDLDTMETRLRRDKQASDETAQRLTDRVATSSDASEAATRGLEHLSQVVSMALQSERMAVALELQDFLDRKERSQPRGFPDLPRLLLPLLHRSFVPSPVADAIPMLSCV</sequence>
<reference evidence="3" key="1">
    <citation type="submission" date="2023-10" db="EMBL/GenBank/DDBJ databases">
        <authorList>
            <person name="Chen Y."/>
            <person name="Shah S."/>
            <person name="Dougan E. K."/>
            <person name="Thang M."/>
            <person name="Chan C."/>
        </authorList>
    </citation>
    <scope>NUCLEOTIDE SEQUENCE [LARGE SCALE GENOMIC DNA]</scope>
</reference>
<keyword evidence="1" id="KW-0175">Coiled coil</keyword>
<keyword evidence="4" id="KW-1185">Reference proteome</keyword>
<dbReference type="EMBL" id="CAUYUJ010001225">
    <property type="protein sequence ID" value="CAK0794858.1"/>
    <property type="molecule type" value="Genomic_DNA"/>
</dbReference>
<comment type="caution">
    <text evidence="3">The sequence shown here is derived from an EMBL/GenBank/DDBJ whole genome shotgun (WGS) entry which is preliminary data.</text>
</comment>